<dbReference type="Proteomes" id="UP000234275">
    <property type="component" value="Unassembled WGS sequence"/>
</dbReference>
<dbReference type="SUPFAM" id="SSF48452">
    <property type="entry name" value="TPR-like"/>
    <property type="match status" value="1"/>
</dbReference>
<dbReference type="InterPro" id="IPR027417">
    <property type="entry name" value="P-loop_NTPase"/>
</dbReference>
<feature type="compositionally biased region" description="Polar residues" evidence="3">
    <location>
        <begin position="1193"/>
        <end position="1204"/>
    </location>
</feature>
<evidence type="ECO:0000313" key="6">
    <source>
        <dbReference type="Proteomes" id="UP000234275"/>
    </source>
</evidence>
<dbReference type="RefSeq" id="XP_024701051.1">
    <property type="nucleotide sequence ID" value="XM_024849842.1"/>
</dbReference>
<dbReference type="Gene3D" id="1.25.40.10">
    <property type="entry name" value="Tetratricopeptide repeat domain"/>
    <property type="match status" value="1"/>
</dbReference>
<evidence type="ECO:0000259" key="4">
    <source>
        <dbReference type="Pfam" id="PF24883"/>
    </source>
</evidence>
<dbReference type="VEuPathDB" id="FungiDB:P170DRAFT_439473"/>
<dbReference type="InterPro" id="IPR019734">
    <property type="entry name" value="TPR_rpt"/>
</dbReference>
<evidence type="ECO:0000256" key="3">
    <source>
        <dbReference type="SAM" id="MobiDB-lite"/>
    </source>
</evidence>
<evidence type="ECO:0000256" key="2">
    <source>
        <dbReference type="PROSITE-ProRule" id="PRU00339"/>
    </source>
</evidence>
<keyword evidence="1" id="KW-0677">Repeat</keyword>
<dbReference type="InterPro" id="IPR056884">
    <property type="entry name" value="NPHP3-like_N"/>
</dbReference>
<evidence type="ECO:0000256" key="1">
    <source>
        <dbReference type="ARBA" id="ARBA00022737"/>
    </source>
</evidence>
<protein>
    <recommendedName>
        <fullName evidence="4">Nephrocystin 3-like N-terminal domain-containing protein</fullName>
    </recommendedName>
</protein>
<gene>
    <name evidence="5" type="ORF">P170DRAFT_439473</name>
</gene>
<organism evidence="5 6">
    <name type="scientific">Aspergillus steynii IBT 23096</name>
    <dbReference type="NCBI Taxonomy" id="1392250"/>
    <lineage>
        <taxon>Eukaryota</taxon>
        <taxon>Fungi</taxon>
        <taxon>Dikarya</taxon>
        <taxon>Ascomycota</taxon>
        <taxon>Pezizomycotina</taxon>
        <taxon>Eurotiomycetes</taxon>
        <taxon>Eurotiomycetidae</taxon>
        <taxon>Eurotiales</taxon>
        <taxon>Aspergillaceae</taxon>
        <taxon>Aspergillus</taxon>
        <taxon>Aspergillus subgen. Circumdati</taxon>
    </lineage>
</organism>
<dbReference type="OrthoDB" id="2913095at2759"/>
<keyword evidence="6" id="KW-1185">Reference proteome</keyword>
<dbReference type="PANTHER" id="PTHR10039">
    <property type="entry name" value="AMELOGENIN"/>
    <property type="match status" value="1"/>
</dbReference>
<feature type="region of interest" description="Disordered" evidence="3">
    <location>
        <begin position="1173"/>
        <end position="1222"/>
    </location>
</feature>
<evidence type="ECO:0000313" key="5">
    <source>
        <dbReference type="EMBL" id="PLB45749.1"/>
    </source>
</evidence>
<dbReference type="PROSITE" id="PS50005">
    <property type="entry name" value="TPR"/>
    <property type="match status" value="1"/>
</dbReference>
<dbReference type="Pfam" id="PF24883">
    <property type="entry name" value="NPHP3_N"/>
    <property type="match status" value="1"/>
</dbReference>
<dbReference type="PANTHER" id="PTHR10039:SF17">
    <property type="entry name" value="FUNGAL STAND N-TERMINAL GOODBYE DOMAIN-CONTAINING PROTEIN-RELATED"/>
    <property type="match status" value="1"/>
</dbReference>
<accession>A0A2I2FYP6</accession>
<keyword evidence="2" id="KW-0802">TPR repeat</keyword>
<dbReference type="SUPFAM" id="SSF52540">
    <property type="entry name" value="P-loop containing nucleoside triphosphate hydrolases"/>
    <property type="match status" value="1"/>
</dbReference>
<feature type="domain" description="Nephrocystin 3-like N-terminal" evidence="4">
    <location>
        <begin position="154"/>
        <end position="328"/>
    </location>
</feature>
<reference evidence="5 6" key="1">
    <citation type="submission" date="2016-12" db="EMBL/GenBank/DDBJ databases">
        <title>The genomes of Aspergillus section Nigri reveals drivers in fungal speciation.</title>
        <authorList>
            <consortium name="DOE Joint Genome Institute"/>
            <person name="Vesth T.C."/>
            <person name="Nybo J."/>
            <person name="Theobald S."/>
            <person name="Brandl J."/>
            <person name="Frisvad J.C."/>
            <person name="Nielsen K.F."/>
            <person name="Lyhne E.K."/>
            <person name="Kogle M.E."/>
            <person name="Kuo A."/>
            <person name="Riley R."/>
            <person name="Clum A."/>
            <person name="Nolan M."/>
            <person name="Lipzen A."/>
            <person name="Salamov A."/>
            <person name="Henrissat B."/>
            <person name="Wiebenga A."/>
            <person name="De Vries R.P."/>
            <person name="Grigoriev I.V."/>
            <person name="Mortensen U.H."/>
            <person name="Andersen M.R."/>
            <person name="Baker S.E."/>
        </authorList>
    </citation>
    <scope>NUCLEOTIDE SEQUENCE [LARGE SCALE GENOMIC DNA]</scope>
    <source>
        <strain evidence="5 6">IBT 23096</strain>
    </source>
</reference>
<dbReference type="EMBL" id="MSFO01000007">
    <property type="protein sequence ID" value="PLB45749.1"/>
    <property type="molecule type" value="Genomic_DNA"/>
</dbReference>
<proteinExistence type="predicted"/>
<dbReference type="GeneID" id="36557541"/>
<sequence length="1330" mass="153022">MDARLAKVACQHLQLFVEICDRTIKLRHSKRRKLMVFSKLFFLNDNDIQDLLDKMDSLVDREGRLVTAQTFRFASQAAMGTKENLAISRAVNSKIDMLLANRSEQMKETDTQRRRDLILKKLAFDENKLERGRHEPDPLWQRAYQNIRRLVVPGTGQWCFSEPLFVAWERNQEMSPPILGIEGVEGSGKSYLASTIIRRLRNRSSVDSCGSRTLLAFYFLEGDSKEELKRTNHLDLIIKSLVWQFTQADASYLRLAANVCEETSDLDPDEIPDYFLFNKDLARVIDATFFIVIDGIGDIVGDALIRFLRRVSTLTADHQRVRVLLTGRPRAFEQLGSVKGMSFEKISISTKNRSDVEKYTQSRMNHIEALKDTRRMGIPELRRKICDTLCEKTAGDYFRINTILKHISTLDYVHDIDQVLEDAGKERSEQIQGEIEKLNQTLDSKEIAEVNEIILWILYGREWFKPRQMAAVLYQRSGDLSLLPLETKLQIKYSLFEVDSDGDIDFRSYEIAELIPERSQSLDSDREDSTSTTKKVKSSEVTIVRHFLNTVCPPDLYDRFEFEPFFEQKLRGKGGHIYRDDKDMAEVKLAVTCLRILTEKRDGRREILRPYAVSYVLQHLSSVDLAFVDREWKTAVGPRLLKLFTDEASTDALLWTNDLEKAATFAWHARSAWLDSDGGVTEVLRWFRDSAVVSSISNPRARAWVSSLVSSTSPQMDLLKSFVDRMAVHWLREASPQPLACSAFSFLFDSMRKMEHGERCEEHQTPYDPSKPTVENIGRVENWCRTLLESKETDSLWEVQVATVLQNFSFEVEAQNRCRNALKLDADNWRASFYLARAVASDEEAIKILEDVSARLQGDSEWIKDGSHRKALAEMLFDLGQRYWSLDKFELATQSYTRSIETNYIGYDRALAILEQYHSRHRWTDIVAFLETIQNTSGDTQPLFDMLVNLASKDTVHDIILQTAMETEQFSLLERMYTGAIQLATERQAYTSLYYIRYHFANALSQEVENEERAVALWEIALKDDLPRSFLDVEDILPSLTIKLAPVYLRRARAAEHDSDMAHDYLRRISEILPDEVAENKILFPAKLYLSRYYQVKGNQAKAKQIARSVVEISLEILSDDDKDNDYLAYWRLLLVFLPLDDDRNASAAVIMASLASQASTDTNIGREEALVEDLQETTQPESSDQETEKSQSKVTPTIDTTVSKLPRQGTFAEPDPSPASPIDHLSFSPPQIFAVCDGECGHYWETASEMWWCKDCINLTFDRDCFEKLQKGTLPLNICDKSHEFLVLPKWDDDKMRKIPRGYVPYGERAISLEEWKGVIRKMYVELDG</sequence>
<name>A0A2I2FYP6_9EURO</name>
<comment type="caution">
    <text evidence="5">The sequence shown here is derived from an EMBL/GenBank/DDBJ whole genome shotgun (WGS) entry which is preliminary data.</text>
</comment>
<feature type="repeat" description="TPR" evidence="2">
    <location>
        <begin position="873"/>
        <end position="906"/>
    </location>
</feature>
<dbReference type="InterPro" id="IPR011990">
    <property type="entry name" value="TPR-like_helical_dom_sf"/>
</dbReference>